<evidence type="ECO:0000313" key="2">
    <source>
        <dbReference type="Proteomes" id="UP001595755"/>
    </source>
</evidence>
<dbReference type="Proteomes" id="UP001595755">
    <property type="component" value="Unassembled WGS sequence"/>
</dbReference>
<comment type="caution">
    <text evidence="1">The sequence shown here is derived from an EMBL/GenBank/DDBJ whole genome shotgun (WGS) entry which is preliminary data.</text>
</comment>
<name>A0ABV8SJX9_9BACL</name>
<evidence type="ECO:0000313" key="1">
    <source>
        <dbReference type="EMBL" id="MFC4307320.1"/>
    </source>
</evidence>
<reference evidence="2" key="1">
    <citation type="journal article" date="2019" name="Int. J. Syst. Evol. Microbiol.">
        <title>The Global Catalogue of Microorganisms (GCM) 10K type strain sequencing project: providing services to taxonomists for standard genome sequencing and annotation.</title>
        <authorList>
            <consortium name="The Broad Institute Genomics Platform"/>
            <consortium name="The Broad Institute Genome Sequencing Center for Infectious Disease"/>
            <person name="Wu L."/>
            <person name="Ma J."/>
        </authorList>
    </citation>
    <scope>NUCLEOTIDE SEQUENCE [LARGE SCALE GENOMIC DNA]</scope>
    <source>
        <strain evidence="2">CGMCC 4.1641</strain>
    </source>
</reference>
<accession>A0ABV8SJX9</accession>
<proteinExistence type="predicted"/>
<organism evidence="1 2">
    <name type="scientific">Cohnella boryungensis</name>
    <dbReference type="NCBI Taxonomy" id="768479"/>
    <lineage>
        <taxon>Bacteria</taxon>
        <taxon>Bacillati</taxon>
        <taxon>Bacillota</taxon>
        <taxon>Bacilli</taxon>
        <taxon>Bacillales</taxon>
        <taxon>Paenibacillaceae</taxon>
        <taxon>Cohnella</taxon>
    </lineage>
</organism>
<dbReference type="EMBL" id="JBHSED010000074">
    <property type="protein sequence ID" value="MFC4307320.1"/>
    <property type="molecule type" value="Genomic_DNA"/>
</dbReference>
<gene>
    <name evidence="1" type="ORF">ACFO1S_28235</name>
</gene>
<keyword evidence="2" id="KW-1185">Reference proteome</keyword>
<sequence>MYDQAIRQRGLIEYDSSYPKFRFLQYLSLLQQTLFHGSNNNEIDEFEPRRQTLYNGRYVDAVFATNDGIRPFFYAILNKSKLMGDFRNDCLALSKKKHRYYFFSCYL</sequence>
<protein>
    <submittedName>
        <fullName evidence="1">Uncharacterized protein</fullName>
    </submittedName>
</protein>